<dbReference type="AlphaFoldDB" id="A0A8J5V4V0"/>
<keyword evidence="3" id="KW-1133">Transmembrane helix</keyword>
<dbReference type="SMART" id="SM00657">
    <property type="entry name" value="RPOL4c"/>
    <property type="match status" value="1"/>
</dbReference>
<dbReference type="Proteomes" id="UP000729402">
    <property type="component" value="Unassembled WGS sequence"/>
</dbReference>
<gene>
    <name evidence="5" type="ORF">GUJ93_ZPchr0002g25528</name>
</gene>
<reference evidence="5" key="2">
    <citation type="submission" date="2021-02" db="EMBL/GenBank/DDBJ databases">
        <authorList>
            <person name="Kimball J.A."/>
            <person name="Haas M.W."/>
            <person name="Macchietto M."/>
            <person name="Kono T."/>
            <person name="Duquette J."/>
            <person name="Shao M."/>
        </authorList>
    </citation>
    <scope>NUCLEOTIDE SEQUENCE</scope>
    <source>
        <tissue evidence="5">Fresh leaf tissue</tissue>
    </source>
</reference>
<feature type="compositionally biased region" description="Basic residues" evidence="2">
    <location>
        <begin position="295"/>
        <end position="332"/>
    </location>
</feature>
<protein>
    <recommendedName>
        <fullName evidence="4">RNA polymerase Rpb4/RPC9 core domain-containing protein</fullName>
    </recommendedName>
</protein>
<feature type="domain" description="RNA polymerase Rpb4/RPC9 core" evidence="4">
    <location>
        <begin position="129"/>
        <end position="250"/>
    </location>
</feature>
<keyword evidence="3" id="KW-0472">Membrane</keyword>
<dbReference type="InterPro" id="IPR006590">
    <property type="entry name" value="RNA_pol_Rpb4/RPC9_core"/>
</dbReference>
<dbReference type="GO" id="GO:0006352">
    <property type="term" value="P:DNA-templated transcription initiation"/>
    <property type="evidence" value="ECO:0007669"/>
    <property type="project" value="InterPro"/>
</dbReference>
<keyword evidence="3" id="KW-0812">Transmembrane</keyword>
<evidence type="ECO:0000259" key="4">
    <source>
        <dbReference type="SMART" id="SM00657"/>
    </source>
</evidence>
<evidence type="ECO:0000313" key="5">
    <source>
        <dbReference type="EMBL" id="KAG8059582.1"/>
    </source>
</evidence>
<dbReference type="EMBL" id="JAAALK010000287">
    <property type="protein sequence ID" value="KAG8059582.1"/>
    <property type="molecule type" value="Genomic_DNA"/>
</dbReference>
<organism evidence="5 6">
    <name type="scientific">Zizania palustris</name>
    <name type="common">Northern wild rice</name>
    <dbReference type="NCBI Taxonomy" id="103762"/>
    <lineage>
        <taxon>Eukaryota</taxon>
        <taxon>Viridiplantae</taxon>
        <taxon>Streptophyta</taxon>
        <taxon>Embryophyta</taxon>
        <taxon>Tracheophyta</taxon>
        <taxon>Spermatophyta</taxon>
        <taxon>Magnoliopsida</taxon>
        <taxon>Liliopsida</taxon>
        <taxon>Poales</taxon>
        <taxon>Poaceae</taxon>
        <taxon>BOP clade</taxon>
        <taxon>Oryzoideae</taxon>
        <taxon>Oryzeae</taxon>
        <taxon>Zizaniinae</taxon>
        <taxon>Zizania</taxon>
    </lineage>
</organism>
<feature type="compositionally biased region" description="Low complexity" evidence="2">
    <location>
        <begin position="79"/>
        <end position="93"/>
    </location>
</feature>
<evidence type="ECO:0000256" key="3">
    <source>
        <dbReference type="SAM" id="Phobius"/>
    </source>
</evidence>
<dbReference type="PANTHER" id="PTHR21297">
    <property type="entry name" value="DNA-DIRECTED RNA POLYMERASE II"/>
    <property type="match status" value="1"/>
</dbReference>
<dbReference type="Pfam" id="PF03874">
    <property type="entry name" value="RNA_pol_Rpb4"/>
    <property type="match status" value="1"/>
</dbReference>
<dbReference type="GO" id="GO:0030880">
    <property type="term" value="C:RNA polymerase complex"/>
    <property type="evidence" value="ECO:0007669"/>
    <property type="project" value="InterPro"/>
</dbReference>
<name>A0A8J5V4V0_ZIZPA</name>
<reference evidence="5" key="1">
    <citation type="journal article" date="2021" name="bioRxiv">
        <title>Whole Genome Assembly and Annotation of Northern Wild Rice, Zizania palustris L., Supports a Whole Genome Duplication in the Zizania Genus.</title>
        <authorList>
            <person name="Haas M."/>
            <person name="Kono T."/>
            <person name="Macchietto M."/>
            <person name="Millas R."/>
            <person name="McGilp L."/>
            <person name="Shao M."/>
            <person name="Duquette J."/>
            <person name="Hirsch C.N."/>
            <person name="Kimball J."/>
        </authorList>
    </citation>
    <scope>NUCLEOTIDE SEQUENCE</scope>
    <source>
        <tissue evidence="5">Fresh leaf tissue</tissue>
    </source>
</reference>
<evidence type="ECO:0000313" key="6">
    <source>
        <dbReference type="Proteomes" id="UP000729402"/>
    </source>
</evidence>
<feature type="compositionally biased region" description="Low complexity" evidence="2">
    <location>
        <begin position="284"/>
        <end position="294"/>
    </location>
</feature>
<dbReference type="InterPro" id="IPR005574">
    <property type="entry name" value="Rpb4/RPC9"/>
</dbReference>
<feature type="region of interest" description="Disordered" evidence="2">
    <location>
        <begin position="77"/>
        <end position="111"/>
    </location>
</feature>
<dbReference type="InterPro" id="IPR045222">
    <property type="entry name" value="Rpb4-like"/>
</dbReference>
<proteinExistence type="inferred from homology"/>
<accession>A0A8J5V4V0</accession>
<dbReference type="OrthoDB" id="2186918at2759"/>
<keyword evidence="6" id="KW-1185">Reference proteome</keyword>
<sequence>MLMVIEGSWIGTFVCYEGLCQLKLLWNMLHHELCSMKGMNNSSAKIPHVTIDSDSDSDSEGFVEELTRVNFTSNGKAASGSLKTGGKTSSVSKDAGKGGNTYISGKGGKGSASTAVSAKSDAELKLELDVPPNSRILMNCEAAELLQEIHEHMAILSEDPKIKIPESFDKAFQYAKEGNHFSTAQSVKQVLDPLKKYGVSDGEMCLIANIGPETIEEVYALVPSLKATRSFNEVNLPWSYAGMLRIKQCGICDLCSLLMFWMLCQISCRASAAPASLPSRHSHRASAAPASLSSRPRRPRAASALRRRLPRRPRAASALRRPRRRLPHRRKSRTDTENLIVQQDEEKLHGQCHLLLQVISSWLLALGFVTWSLEFICIAVALKLAKNCTRMQIVSLNFA</sequence>
<dbReference type="GO" id="GO:0005634">
    <property type="term" value="C:nucleus"/>
    <property type="evidence" value="ECO:0007669"/>
    <property type="project" value="UniProtKB-ARBA"/>
</dbReference>
<evidence type="ECO:0000256" key="2">
    <source>
        <dbReference type="SAM" id="MobiDB-lite"/>
    </source>
</evidence>
<comment type="similarity">
    <text evidence="1">Belongs to the eukaryotic RPB4 RNA polymerase subunit family.</text>
</comment>
<feature type="region of interest" description="Disordered" evidence="2">
    <location>
        <begin position="284"/>
        <end position="336"/>
    </location>
</feature>
<comment type="caution">
    <text evidence="5">The sequence shown here is derived from an EMBL/GenBank/DDBJ whole genome shotgun (WGS) entry which is preliminary data.</text>
</comment>
<feature type="transmembrane region" description="Helical" evidence="3">
    <location>
        <begin position="362"/>
        <end position="382"/>
    </location>
</feature>
<evidence type="ECO:0000256" key="1">
    <source>
        <dbReference type="ARBA" id="ARBA00025724"/>
    </source>
</evidence>